<evidence type="ECO:0000256" key="1">
    <source>
        <dbReference type="ARBA" id="ARBA00010134"/>
    </source>
</evidence>
<dbReference type="AlphaFoldDB" id="A0AAV2SFD7"/>
<dbReference type="GO" id="GO:0006915">
    <property type="term" value="P:apoptotic process"/>
    <property type="evidence" value="ECO:0007669"/>
    <property type="project" value="TreeGrafter"/>
</dbReference>
<dbReference type="InterPro" id="IPR002398">
    <property type="entry name" value="Pept_C14"/>
</dbReference>
<accession>A0AAV2SFD7</accession>
<dbReference type="SUPFAM" id="SSF52129">
    <property type="entry name" value="Caspase-like"/>
    <property type="match status" value="1"/>
</dbReference>
<dbReference type="Proteomes" id="UP001497623">
    <property type="component" value="Unassembled WGS sequence"/>
</dbReference>
<protein>
    <recommendedName>
        <fullName evidence="2">Caspase family p20 domain-containing protein</fullName>
    </recommendedName>
</protein>
<evidence type="ECO:0000259" key="2">
    <source>
        <dbReference type="PROSITE" id="PS50208"/>
    </source>
</evidence>
<sequence>MDLNPDSWPEDTDKDDYYNFSHEKRGDCIIFNQENFDDPKVKDRCGSDMDTNKCQELFEYLRFQVQVCKDLTVAEIKDKIEQAYIPNTLEISLFITISSHSYNLIEIRDGVIRDGDFLNQYKSHTCKTHSNNKIYYLPSSPGSNMVSESAEMDKIRCHDFSISSISNIIICVAYRPPQREPHDVGRFTGDVLRVWDYGIMTPTSWYYDHDVDIMGFWDYGTTTLKNLGLK</sequence>
<dbReference type="Pfam" id="PF00656">
    <property type="entry name" value="Peptidase_C14"/>
    <property type="match status" value="1"/>
</dbReference>
<dbReference type="InterPro" id="IPR011600">
    <property type="entry name" value="Pept_C14_caspase"/>
</dbReference>
<name>A0AAV2SFD7_MEGNR</name>
<dbReference type="GO" id="GO:0004197">
    <property type="term" value="F:cysteine-type endopeptidase activity"/>
    <property type="evidence" value="ECO:0007669"/>
    <property type="project" value="InterPro"/>
</dbReference>
<dbReference type="SMART" id="SM00115">
    <property type="entry name" value="CASc"/>
    <property type="match status" value="1"/>
</dbReference>
<dbReference type="PANTHER" id="PTHR10454">
    <property type="entry name" value="CASPASE"/>
    <property type="match status" value="1"/>
</dbReference>
<comment type="caution">
    <text evidence="3">The sequence shown here is derived from an EMBL/GenBank/DDBJ whole genome shotgun (WGS) entry which is preliminary data.</text>
</comment>
<dbReference type="Gene3D" id="3.40.50.1460">
    <property type="match status" value="1"/>
</dbReference>
<dbReference type="EMBL" id="CAXKWB010070217">
    <property type="protein sequence ID" value="CAL4193858.1"/>
    <property type="molecule type" value="Genomic_DNA"/>
</dbReference>
<feature type="non-terminal residue" evidence="3">
    <location>
        <position position="230"/>
    </location>
</feature>
<feature type="domain" description="Caspase family p20" evidence="2">
    <location>
        <begin position="24"/>
        <end position="81"/>
    </location>
</feature>
<evidence type="ECO:0000313" key="3">
    <source>
        <dbReference type="EMBL" id="CAL4193858.1"/>
    </source>
</evidence>
<dbReference type="InterPro" id="IPR001309">
    <property type="entry name" value="Pept_C14_p20"/>
</dbReference>
<reference evidence="3 4" key="1">
    <citation type="submission" date="2024-05" db="EMBL/GenBank/DDBJ databases">
        <authorList>
            <person name="Wallberg A."/>
        </authorList>
    </citation>
    <scope>NUCLEOTIDE SEQUENCE [LARGE SCALE GENOMIC DNA]</scope>
</reference>
<dbReference type="PROSITE" id="PS50208">
    <property type="entry name" value="CASPASE_P20"/>
    <property type="match status" value="1"/>
</dbReference>
<dbReference type="GO" id="GO:0006508">
    <property type="term" value="P:proteolysis"/>
    <property type="evidence" value="ECO:0007669"/>
    <property type="project" value="InterPro"/>
</dbReference>
<dbReference type="InterPro" id="IPR015917">
    <property type="entry name" value="Pept_C14A"/>
</dbReference>
<dbReference type="GO" id="GO:0043525">
    <property type="term" value="P:positive regulation of neuron apoptotic process"/>
    <property type="evidence" value="ECO:0007669"/>
    <property type="project" value="TreeGrafter"/>
</dbReference>
<dbReference type="InterPro" id="IPR029030">
    <property type="entry name" value="Caspase-like_dom_sf"/>
</dbReference>
<dbReference type="GO" id="GO:0005737">
    <property type="term" value="C:cytoplasm"/>
    <property type="evidence" value="ECO:0007669"/>
    <property type="project" value="TreeGrafter"/>
</dbReference>
<dbReference type="PRINTS" id="PR00376">
    <property type="entry name" value="IL1BCENZYME"/>
</dbReference>
<dbReference type="PANTHER" id="PTHR10454:SF210">
    <property type="entry name" value="CASPASE-2"/>
    <property type="match status" value="1"/>
</dbReference>
<evidence type="ECO:0000313" key="4">
    <source>
        <dbReference type="Proteomes" id="UP001497623"/>
    </source>
</evidence>
<keyword evidence="4" id="KW-1185">Reference proteome</keyword>
<gene>
    <name evidence="3" type="ORF">MNOR_LOCUS36890</name>
</gene>
<proteinExistence type="inferred from homology"/>
<organism evidence="3 4">
    <name type="scientific">Meganyctiphanes norvegica</name>
    <name type="common">Northern krill</name>
    <name type="synonym">Thysanopoda norvegica</name>
    <dbReference type="NCBI Taxonomy" id="48144"/>
    <lineage>
        <taxon>Eukaryota</taxon>
        <taxon>Metazoa</taxon>
        <taxon>Ecdysozoa</taxon>
        <taxon>Arthropoda</taxon>
        <taxon>Crustacea</taxon>
        <taxon>Multicrustacea</taxon>
        <taxon>Malacostraca</taxon>
        <taxon>Eumalacostraca</taxon>
        <taxon>Eucarida</taxon>
        <taxon>Euphausiacea</taxon>
        <taxon>Euphausiidae</taxon>
        <taxon>Meganyctiphanes</taxon>
    </lineage>
</organism>
<comment type="similarity">
    <text evidence="1">Belongs to the peptidase C14A family.</text>
</comment>